<dbReference type="FunFam" id="1.20.1270.20:FF:000001">
    <property type="entry name" value="Hydroxylamine reductase"/>
    <property type="match status" value="1"/>
</dbReference>
<dbReference type="GO" id="GO:0046872">
    <property type="term" value="F:metal ion binding"/>
    <property type="evidence" value="ECO:0007669"/>
    <property type="project" value="UniProtKB-KW"/>
</dbReference>
<name>A0A7V0XFC4_UNCW3</name>
<dbReference type="InterPro" id="IPR016100">
    <property type="entry name" value="Prismane_a-bundle"/>
</dbReference>
<dbReference type="CDD" id="cd01914">
    <property type="entry name" value="HCP"/>
    <property type="match status" value="1"/>
</dbReference>
<dbReference type="InterPro" id="IPR011254">
    <property type="entry name" value="Prismane-like_sf"/>
</dbReference>
<protein>
    <recommendedName>
        <fullName evidence="8">Hydroxylamine reductase</fullName>
        <ecNumber evidence="8">1.7.99.1</ecNumber>
    </recommendedName>
    <alternativeName>
        <fullName evidence="8">Hybrid-cluster protein</fullName>
        <shortName evidence="8">HCP</shortName>
    </alternativeName>
    <alternativeName>
        <fullName evidence="8">Prismane protein</fullName>
    </alternativeName>
</protein>
<feature type="binding site" evidence="8">
    <location>
        <position position="15"/>
    </location>
    <ligand>
        <name>[4Fe-4S] cluster</name>
        <dbReference type="ChEBI" id="CHEBI:49883"/>
    </ligand>
</feature>
<gene>
    <name evidence="8" type="primary">hcp</name>
    <name evidence="9" type="ORF">ENN51_06460</name>
</gene>
<dbReference type="HAMAP" id="MF_00069">
    <property type="entry name" value="Hydroxylam_reduct"/>
    <property type="match status" value="1"/>
</dbReference>
<evidence type="ECO:0000256" key="7">
    <source>
        <dbReference type="ARBA" id="ARBA00051350"/>
    </source>
</evidence>
<dbReference type="NCBIfam" id="NF003658">
    <property type="entry name" value="PRK05290.1"/>
    <property type="match status" value="1"/>
</dbReference>
<dbReference type="GO" id="GO:0004601">
    <property type="term" value="F:peroxidase activity"/>
    <property type="evidence" value="ECO:0007669"/>
    <property type="project" value="TreeGrafter"/>
</dbReference>
<dbReference type="FunFam" id="3.40.50.2030:FF:000002">
    <property type="entry name" value="Hydroxylamine reductase"/>
    <property type="match status" value="1"/>
</dbReference>
<dbReference type="EC" id="1.7.99.1" evidence="8"/>
<dbReference type="Gene3D" id="3.40.50.2030">
    <property type="match status" value="2"/>
</dbReference>
<comment type="subcellular location">
    <subcellularLocation>
        <location evidence="1 8">Cytoplasm</location>
    </subcellularLocation>
</comment>
<dbReference type="NCBIfam" id="TIGR01703">
    <property type="entry name" value="hybrid_clust"/>
    <property type="match status" value="1"/>
</dbReference>
<feature type="binding site" evidence="8">
    <location>
        <position position="21"/>
    </location>
    <ligand>
        <name>[4Fe-4S] cluster</name>
        <dbReference type="ChEBI" id="CHEBI:49883"/>
    </ligand>
</feature>
<dbReference type="PIRSF" id="PIRSF000076">
    <property type="entry name" value="HCP"/>
    <property type="match status" value="1"/>
</dbReference>
<feature type="binding site" evidence="8">
    <location>
        <position position="3"/>
    </location>
    <ligand>
        <name>[4Fe-4S] cluster</name>
        <dbReference type="ChEBI" id="CHEBI:49883"/>
    </ligand>
</feature>
<dbReference type="InterPro" id="IPR016099">
    <property type="entry name" value="Prismane-like_a/b-sand"/>
</dbReference>
<feature type="binding site" description="via persulfide group" evidence="8">
    <location>
        <position position="404"/>
    </location>
    <ligand>
        <name>hybrid [4Fe-2O-2S] cluster</name>
        <dbReference type="ChEBI" id="CHEBI:60519"/>
    </ligand>
</feature>
<reference evidence="9" key="1">
    <citation type="journal article" date="2020" name="mSystems">
        <title>Genome- and Community-Level Interaction Insights into Carbon Utilization and Element Cycling Functions of Hydrothermarchaeota in Hydrothermal Sediment.</title>
        <authorList>
            <person name="Zhou Z."/>
            <person name="Liu Y."/>
            <person name="Xu W."/>
            <person name="Pan J."/>
            <person name="Luo Z.H."/>
            <person name="Li M."/>
        </authorList>
    </citation>
    <scope>NUCLEOTIDE SEQUENCE [LARGE SCALE GENOMIC DNA]</scope>
    <source>
        <strain evidence="9">SpSt-1182</strain>
    </source>
</reference>
<keyword evidence="6 8" id="KW-0411">Iron-sulfur</keyword>
<dbReference type="InterPro" id="IPR010048">
    <property type="entry name" value="Hydroxylam_reduct"/>
</dbReference>
<evidence type="ECO:0000256" key="8">
    <source>
        <dbReference type="HAMAP-Rule" id="MF_00069"/>
    </source>
</evidence>
<dbReference type="GO" id="GO:0005737">
    <property type="term" value="C:cytoplasm"/>
    <property type="evidence" value="ECO:0007669"/>
    <property type="project" value="UniProtKB-SubCell"/>
</dbReference>
<comment type="similarity">
    <text evidence="8">Belongs to the HCP family.</text>
</comment>
<keyword evidence="4 8" id="KW-0560">Oxidoreductase</keyword>
<comment type="catalytic activity">
    <reaction evidence="7 8">
        <text>A + NH4(+) + H2O = hydroxylamine + AH2 + H(+)</text>
        <dbReference type="Rhea" id="RHEA:22052"/>
        <dbReference type="ChEBI" id="CHEBI:13193"/>
        <dbReference type="ChEBI" id="CHEBI:15377"/>
        <dbReference type="ChEBI" id="CHEBI:15378"/>
        <dbReference type="ChEBI" id="CHEBI:15429"/>
        <dbReference type="ChEBI" id="CHEBI:17499"/>
        <dbReference type="ChEBI" id="CHEBI:28938"/>
        <dbReference type="EC" id="1.7.99.1"/>
    </reaction>
</comment>
<dbReference type="SUPFAM" id="SSF56821">
    <property type="entry name" value="Prismane protein-like"/>
    <property type="match status" value="1"/>
</dbReference>
<feature type="binding site" evidence="8">
    <location>
        <position position="248"/>
    </location>
    <ligand>
        <name>hybrid [4Fe-2O-2S] cluster</name>
        <dbReference type="ChEBI" id="CHEBI:60519"/>
    </ligand>
</feature>
<feature type="modified residue" description="Cysteine persulfide" evidence="8">
    <location>
        <position position="404"/>
    </location>
</feature>
<evidence type="ECO:0000256" key="6">
    <source>
        <dbReference type="ARBA" id="ARBA00023014"/>
    </source>
</evidence>
<dbReference type="AlphaFoldDB" id="A0A7V0XFC4"/>
<feature type="binding site" evidence="8">
    <location>
        <position position="500"/>
    </location>
    <ligand>
        <name>hybrid [4Fe-2O-2S] cluster</name>
        <dbReference type="ChEBI" id="CHEBI:60519"/>
    </ligand>
</feature>
<accession>A0A7V0XFC4</accession>
<dbReference type="FunFam" id="3.40.50.2030:FF:000001">
    <property type="entry name" value="Hydroxylamine reductase"/>
    <property type="match status" value="1"/>
</dbReference>
<comment type="function">
    <text evidence="8">Catalyzes the reduction of hydroxylamine to form NH(3) and H(2)O.</text>
</comment>
<dbReference type="EMBL" id="DSBX01000243">
    <property type="protein sequence ID" value="HDQ99908.1"/>
    <property type="molecule type" value="Genomic_DNA"/>
</dbReference>
<dbReference type="Pfam" id="PF03063">
    <property type="entry name" value="Prismane"/>
    <property type="match status" value="1"/>
</dbReference>
<evidence type="ECO:0000256" key="2">
    <source>
        <dbReference type="ARBA" id="ARBA00022490"/>
    </source>
</evidence>
<dbReference type="PANTHER" id="PTHR30109:SF0">
    <property type="entry name" value="HYDROXYLAMINE REDUCTASE"/>
    <property type="match status" value="1"/>
</dbReference>
<sequence length="557" mass="60712">MFCYQCEQTAKGTGCTVQGVCGKDERTAVLQDLLIYATKGIARYAHRARKLGATDPEVNAFTVEALFATITNVDFDPERLKALLDRAAAVRDKARRLYDEAAKRAGEPVEALTGPAGWQAAADIDGLVEQGRPVGILARHEQWGDDVADLHDLILFGLKGAAAYADHAHVLGYDDDAIYAEFHRLLDLLAQEKQEAGNLLGEALNTGKLNLKVTELLDKANTTTYGHPEPTKVRVTPVKGKAILISGHDLRDLELLLKQTEGKGINIYTHGEMLPCHGYPKLKAYQHLAGHFGTAWQNQQKEFPQFPGAILMTTNCIQRPQKSYAERIFTTGLVAWPGVGHIGPDKDFSPVIAAALAAPGFDEDGEEKHITVGFGHNAVMSVAPKVIELVKAGKIRHFFLIGGCDGSKPDRNYYTEFAQKVPKDAVILTLACGKFKFNRLELAEDGRPWRFGDIEGIPRLLDIGQCNDSYSAIKIASALAEAFGTDVNGLPLSFILSWYEQKAVAVLLTLLSLGIRNIRLGPSLPAFLTPNLVNILVEKFGIAPITTPDEDLKAILG</sequence>
<evidence type="ECO:0000256" key="4">
    <source>
        <dbReference type="ARBA" id="ARBA00023002"/>
    </source>
</evidence>
<feature type="binding site" evidence="8">
    <location>
        <position position="316"/>
    </location>
    <ligand>
        <name>hybrid [4Fe-2O-2S] cluster</name>
        <dbReference type="ChEBI" id="CHEBI:60519"/>
    </ligand>
</feature>
<organism evidence="9">
    <name type="scientific">candidate division WOR-3 bacterium</name>
    <dbReference type="NCBI Taxonomy" id="2052148"/>
    <lineage>
        <taxon>Bacteria</taxon>
        <taxon>Bacteria division WOR-3</taxon>
    </lineage>
</organism>
<evidence type="ECO:0000256" key="5">
    <source>
        <dbReference type="ARBA" id="ARBA00023004"/>
    </source>
</evidence>
<comment type="caution">
    <text evidence="9">The sequence shown here is derived from an EMBL/GenBank/DDBJ whole genome shotgun (WGS) entry which is preliminary data.</text>
</comment>
<dbReference type="GO" id="GO:0050418">
    <property type="term" value="F:hydroxylamine reductase activity"/>
    <property type="evidence" value="ECO:0007669"/>
    <property type="project" value="UniProtKB-UniRule"/>
</dbReference>
<dbReference type="GO" id="GO:0051539">
    <property type="term" value="F:4 iron, 4 sulfur cluster binding"/>
    <property type="evidence" value="ECO:0007669"/>
    <property type="project" value="UniProtKB-KW"/>
</dbReference>
<feature type="binding site" evidence="8">
    <location>
        <position position="502"/>
    </location>
    <ligand>
        <name>hybrid [4Fe-2O-2S] cluster</name>
        <dbReference type="ChEBI" id="CHEBI:60519"/>
    </ligand>
</feature>
<dbReference type="Gene3D" id="1.20.1270.20">
    <property type="match status" value="2"/>
</dbReference>
<dbReference type="Proteomes" id="UP000885672">
    <property type="component" value="Unassembled WGS sequence"/>
</dbReference>
<proteinExistence type="inferred from homology"/>
<comment type="cofactor">
    <cofactor evidence="8">
        <name>hybrid [4Fe-2O-2S] cluster</name>
        <dbReference type="ChEBI" id="CHEBI:60519"/>
    </cofactor>
    <text evidence="8">Binds 1 hybrid [4Fe-2O-2S] cluster.</text>
</comment>
<keyword evidence="8" id="KW-0004">4Fe-4S</keyword>
<feature type="binding site" evidence="8">
    <location>
        <position position="466"/>
    </location>
    <ligand>
        <name>hybrid [4Fe-2O-2S] cluster</name>
        <dbReference type="ChEBI" id="CHEBI:60519"/>
    </ligand>
</feature>
<dbReference type="InterPro" id="IPR004137">
    <property type="entry name" value="HCP/CODH"/>
</dbReference>
<keyword evidence="2 8" id="KW-0963">Cytoplasm</keyword>
<dbReference type="GO" id="GO:0042542">
    <property type="term" value="P:response to hydrogen peroxide"/>
    <property type="evidence" value="ECO:0007669"/>
    <property type="project" value="TreeGrafter"/>
</dbReference>
<evidence type="ECO:0000256" key="1">
    <source>
        <dbReference type="ARBA" id="ARBA00004496"/>
    </source>
</evidence>
<feature type="binding site" evidence="8">
    <location>
        <position position="432"/>
    </location>
    <ligand>
        <name>hybrid [4Fe-2O-2S] cluster</name>
        <dbReference type="ChEBI" id="CHEBI:60519"/>
    </ligand>
</feature>
<evidence type="ECO:0000313" key="9">
    <source>
        <dbReference type="EMBL" id="HDQ99908.1"/>
    </source>
</evidence>
<dbReference type="PANTHER" id="PTHR30109">
    <property type="entry name" value="HYDROXYLAMINE REDUCTASE"/>
    <property type="match status" value="1"/>
</dbReference>
<evidence type="ECO:0000256" key="3">
    <source>
        <dbReference type="ARBA" id="ARBA00022723"/>
    </source>
</evidence>
<keyword evidence="5 8" id="KW-0408">Iron</keyword>
<feature type="binding site" evidence="8">
    <location>
        <position position="6"/>
    </location>
    <ligand>
        <name>[4Fe-4S] cluster</name>
        <dbReference type="ChEBI" id="CHEBI:49883"/>
    </ligand>
</feature>
<comment type="cofactor">
    <cofactor evidence="8">
        <name>[4Fe-4S] cluster</name>
        <dbReference type="ChEBI" id="CHEBI:49883"/>
    </cofactor>
    <text evidence="8">Binds 1 [4Fe-4S] cluster.</text>
</comment>
<keyword evidence="3 8" id="KW-0479">Metal-binding</keyword>
<feature type="binding site" evidence="8">
    <location>
        <position position="272"/>
    </location>
    <ligand>
        <name>hybrid [4Fe-2O-2S] cluster</name>
        <dbReference type="ChEBI" id="CHEBI:60519"/>
    </ligand>
</feature>